<dbReference type="Proteomes" id="UP000605427">
    <property type="component" value="Unassembled WGS sequence"/>
</dbReference>
<evidence type="ECO:0000313" key="3">
    <source>
        <dbReference type="Proteomes" id="UP000605427"/>
    </source>
</evidence>
<keyword evidence="3" id="KW-1185">Reference proteome</keyword>
<keyword evidence="1" id="KW-0732">Signal</keyword>
<evidence type="ECO:0000313" key="2">
    <source>
        <dbReference type="EMBL" id="GGH73176.1"/>
    </source>
</evidence>
<dbReference type="EMBL" id="BMDD01000001">
    <property type="protein sequence ID" value="GGH73176.1"/>
    <property type="molecule type" value="Genomic_DNA"/>
</dbReference>
<dbReference type="RefSeq" id="WP_172246940.1">
    <property type="nucleotide sequence ID" value="NZ_BMDD01000001.1"/>
</dbReference>
<feature type="signal peptide" evidence="1">
    <location>
        <begin position="1"/>
        <end position="22"/>
    </location>
</feature>
<proteinExistence type="predicted"/>
<comment type="caution">
    <text evidence="2">The sequence shown here is derived from an EMBL/GenBank/DDBJ whole genome shotgun (WGS) entry which is preliminary data.</text>
</comment>
<sequence>MKKTILTALAAAILLSSGNAYAAQTADSDKRLYPVVPNPIADAPNIVVINDRPELEIFASLKRGEWPDEFVIVGMMQSLSEARLSPKSTPIFLSSKWRLNLFDQMIEGGQKRGIYNNAQLLEEIVSRWQADDYSQLERDNWLLEKMLDLHHESFD</sequence>
<protein>
    <submittedName>
        <fullName evidence="2">Uncharacterized protein</fullName>
    </submittedName>
</protein>
<organism evidence="2 3">
    <name type="scientific">Saccharibacillus endophyticus</name>
    <dbReference type="NCBI Taxonomy" id="2060666"/>
    <lineage>
        <taxon>Bacteria</taxon>
        <taxon>Bacillati</taxon>
        <taxon>Bacillota</taxon>
        <taxon>Bacilli</taxon>
        <taxon>Bacillales</taxon>
        <taxon>Paenibacillaceae</taxon>
        <taxon>Saccharibacillus</taxon>
    </lineage>
</organism>
<gene>
    <name evidence="2" type="ORF">GCM10007362_12070</name>
</gene>
<name>A0ABQ1ZP60_9BACL</name>
<reference evidence="3" key="1">
    <citation type="journal article" date="2019" name="Int. J. Syst. Evol. Microbiol.">
        <title>The Global Catalogue of Microorganisms (GCM) 10K type strain sequencing project: providing services to taxonomists for standard genome sequencing and annotation.</title>
        <authorList>
            <consortium name="The Broad Institute Genomics Platform"/>
            <consortium name="The Broad Institute Genome Sequencing Center for Infectious Disease"/>
            <person name="Wu L."/>
            <person name="Ma J."/>
        </authorList>
    </citation>
    <scope>NUCLEOTIDE SEQUENCE [LARGE SCALE GENOMIC DNA]</scope>
    <source>
        <strain evidence="3">CCM 8702</strain>
    </source>
</reference>
<feature type="chain" id="PRO_5045118355" evidence="1">
    <location>
        <begin position="23"/>
        <end position="155"/>
    </location>
</feature>
<accession>A0ABQ1ZP60</accession>
<evidence type="ECO:0000256" key="1">
    <source>
        <dbReference type="SAM" id="SignalP"/>
    </source>
</evidence>